<comment type="caution">
    <text evidence="2">The sequence shown here is derived from an EMBL/GenBank/DDBJ whole genome shotgun (WGS) entry which is preliminary data.</text>
</comment>
<keyword evidence="3" id="KW-1185">Reference proteome</keyword>
<dbReference type="OrthoDB" id="244868at2759"/>
<feature type="region of interest" description="Disordered" evidence="1">
    <location>
        <begin position="56"/>
        <end position="91"/>
    </location>
</feature>
<sequence length="997" mass="107418">MLLSSLGEDALLHLGEGTLSTACANDIALVDSAVLTSALPGSSGFVTIRRTLAAEGKDPASGRGSGVWPPVTPRVSGRAHGDSPSPCTASASTGLAASPAAAVSASGVLAAMTPIITCGLGSKCWPRLLSHAEPATDTQPLQYFKEAVVVPVTTMRLLGVEEGALVQLNFHSEEKVLEASTVLFALMSDGVGEELSFDSYMRHFIAPFFIQRRRAISVAEEFEIKNHGHGQLHVTVMAIDDGLLKSGILVDDTCVRLVVQPAAPPHLQGQEGTPTSKNPTPRGRTRSACSGRSPVRESSEPPYTQPGALAAAPRENLLPGVGFSPPPRDHHPILGRPPRVYVPSPRLASRSAEPHSGPASFPTYLPQTMELREVQIVQRKHLPTSCTAVTNVRAAAESDAGADLTRNAHNTGAAACADAAEVAAANAVAATVEESGGVSVVQVTAYQRPGTSPTTVQAPAPGGPGTSVNVTSTEAPASPSRLLQGKRELSTQRETHALGGEEAAIGSGGSNTTEPILHDPNTAAGVPMQKTDPENKRRSPDAVSNVMPHHDDFAEATELRSEQLPTLSEDAACRAHRIVESWLAVKAQWRELSISHLLKCESHVAIKVFQHFLAVYKELKQRHTDCLAYLDSPYGHTVRGDLVLRVSLLAAARRKKECGSAVEPLWRRGELHDEDEAASVATANDDVNSTSTVGVSSESQTVFLAAKLLRLSLRELSAALGRDVLHVFRVGGTCPMLYCTLMKRCSNGPHEVTLLGEPCPVEVLRTTILEDICEAREESRREWVKLSTMWKGAVSGVLQLGVFTKHLQTVRHLFLELARLLHYPDEVWHSASYWRRVYAHPPRGSEGKALAERRRDVTSVSRPTPATKSFTEKVVAPSIQCEEFLPYLHELQDTYYLFVELLEPFVLHSMQRLNTVSALTDTMQCSPLVEFLRISHRAQLADEEACETGTPVPSAAVEAEREAFLALVEARKAGAVPPLPTEWWETNGEGDNLKFLR</sequence>
<feature type="compositionally biased region" description="Polar residues" evidence="1">
    <location>
        <begin position="466"/>
        <end position="475"/>
    </location>
</feature>
<gene>
    <name evidence="2" type="ORF">TraAM80_07743</name>
</gene>
<reference evidence="2 3" key="1">
    <citation type="journal article" date="2018" name="BMC Genomics">
        <title>Genomic comparison of Trypanosoma conorhini and Trypanosoma rangeli to Trypanosoma cruzi strains of high and low virulence.</title>
        <authorList>
            <person name="Bradwell K.R."/>
            <person name="Koparde V.N."/>
            <person name="Matveyev A.V."/>
            <person name="Serrano M.G."/>
            <person name="Alves J.M."/>
            <person name="Parikh H."/>
            <person name="Huang B."/>
            <person name="Lee V."/>
            <person name="Espinosa-Alvarez O."/>
            <person name="Ortiz P.A."/>
            <person name="Costa-Martins A.G."/>
            <person name="Teixeira M.M."/>
            <person name="Buck G.A."/>
        </authorList>
    </citation>
    <scope>NUCLEOTIDE SEQUENCE [LARGE SCALE GENOMIC DNA]</scope>
    <source>
        <strain evidence="2 3">AM80</strain>
    </source>
</reference>
<dbReference type="EMBL" id="MKGL01000328">
    <property type="protein sequence ID" value="RNF00396.1"/>
    <property type="molecule type" value="Genomic_DNA"/>
</dbReference>
<feature type="region of interest" description="Disordered" evidence="1">
    <location>
        <begin position="449"/>
        <end position="489"/>
    </location>
</feature>
<feature type="compositionally biased region" description="Basic and acidic residues" evidence="1">
    <location>
        <begin position="531"/>
        <end position="540"/>
    </location>
</feature>
<feature type="compositionally biased region" description="Basic and acidic residues" evidence="1">
    <location>
        <begin position="844"/>
        <end position="857"/>
    </location>
</feature>
<feature type="region of interest" description="Disordered" evidence="1">
    <location>
        <begin position="844"/>
        <end position="864"/>
    </location>
</feature>
<feature type="region of interest" description="Disordered" evidence="1">
    <location>
        <begin position="522"/>
        <end position="547"/>
    </location>
</feature>
<dbReference type="AlphaFoldDB" id="A0A422N4L1"/>
<evidence type="ECO:0000256" key="1">
    <source>
        <dbReference type="SAM" id="MobiDB-lite"/>
    </source>
</evidence>
<organism evidence="2 3">
    <name type="scientific">Trypanosoma rangeli</name>
    <dbReference type="NCBI Taxonomy" id="5698"/>
    <lineage>
        <taxon>Eukaryota</taxon>
        <taxon>Discoba</taxon>
        <taxon>Euglenozoa</taxon>
        <taxon>Kinetoplastea</taxon>
        <taxon>Metakinetoplastina</taxon>
        <taxon>Trypanosomatida</taxon>
        <taxon>Trypanosomatidae</taxon>
        <taxon>Trypanosoma</taxon>
        <taxon>Herpetosoma</taxon>
    </lineage>
</organism>
<dbReference type="GeneID" id="40331676"/>
<dbReference type="Proteomes" id="UP000283634">
    <property type="component" value="Unassembled WGS sequence"/>
</dbReference>
<proteinExistence type="predicted"/>
<name>A0A422N4L1_TRYRA</name>
<feature type="region of interest" description="Disordered" evidence="1">
    <location>
        <begin position="264"/>
        <end position="360"/>
    </location>
</feature>
<protein>
    <submittedName>
        <fullName evidence="2">Uncharacterized protein</fullName>
    </submittedName>
</protein>
<dbReference type="OMA" id="ICEAREE"/>
<feature type="compositionally biased region" description="Polar residues" evidence="1">
    <location>
        <begin position="270"/>
        <end position="279"/>
    </location>
</feature>
<dbReference type="RefSeq" id="XP_029235743.1">
    <property type="nucleotide sequence ID" value="XM_029384523.1"/>
</dbReference>
<evidence type="ECO:0000313" key="2">
    <source>
        <dbReference type="EMBL" id="RNF00396.1"/>
    </source>
</evidence>
<accession>A0A422N4L1</accession>
<evidence type="ECO:0000313" key="3">
    <source>
        <dbReference type="Proteomes" id="UP000283634"/>
    </source>
</evidence>